<evidence type="ECO:0000256" key="3">
    <source>
        <dbReference type="ARBA" id="ARBA00022475"/>
    </source>
</evidence>
<keyword evidence="6 8" id="KW-0472">Membrane</keyword>
<dbReference type="RefSeq" id="WP_017980852.1">
    <property type="nucleotide sequence ID" value="NZ_CP013266.1"/>
</dbReference>
<dbReference type="InterPro" id="IPR003688">
    <property type="entry name" value="TraG/VirD4"/>
</dbReference>
<dbReference type="Gene3D" id="3.40.50.300">
    <property type="entry name" value="P-loop containing nucleotide triphosphate hydrolases"/>
    <property type="match status" value="1"/>
</dbReference>
<evidence type="ECO:0000256" key="2">
    <source>
        <dbReference type="ARBA" id="ARBA00008806"/>
    </source>
</evidence>
<dbReference type="Pfam" id="PF02534">
    <property type="entry name" value="T4SS-DNA_transf"/>
    <property type="match status" value="1"/>
</dbReference>
<evidence type="ECO:0000256" key="5">
    <source>
        <dbReference type="ARBA" id="ARBA00022989"/>
    </source>
</evidence>
<evidence type="ECO:0000313" key="10">
    <source>
        <dbReference type="Proteomes" id="UP000056968"/>
    </source>
</evidence>
<evidence type="ECO:0000256" key="1">
    <source>
        <dbReference type="ARBA" id="ARBA00004651"/>
    </source>
</evidence>
<dbReference type="InterPro" id="IPR027417">
    <property type="entry name" value="P-loop_NTPase"/>
</dbReference>
<dbReference type="OrthoDB" id="9759295at2"/>
<protein>
    <submittedName>
        <fullName evidence="9">Conjugal transfer protein TraG</fullName>
    </submittedName>
</protein>
<evidence type="ECO:0000256" key="6">
    <source>
        <dbReference type="ARBA" id="ARBA00023136"/>
    </source>
</evidence>
<keyword evidence="3" id="KW-1003">Cell membrane</keyword>
<comment type="similarity">
    <text evidence="2">Belongs to the VirD4/TraG family.</text>
</comment>
<accession>A0A0S3F5Z7</accession>
<organism evidence="9 10">
    <name type="scientific">Sphingobium baderi</name>
    <dbReference type="NCBI Taxonomy" id="1332080"/>
    <lineage>
        <taxon>Bacteria</taxon>
        <taxon>Pseudomonadati</taxon>
        <taxon>Pseudomonadota</taxon>
        <taxon>Alphaproteobacteria</taxon>
        <taxon>Sphingomonadales</taxon>
        <taxon>Sphingomonadaceae</taxon>
        <taxon>Sphingobium</taxon>
    </lineage>
</organism>
<dbReference type="PANTHER" id="PTHR37937">
    <property type="entry name" value="CONJUGATIVE TRANSFER: DNA TRANSPORT"/>
    <property type="match status" value="1"/>
</dbReference>
<gene>
    <name evidence="9" type="ORF">ATN00_21525</name>
</gene>
<sequence length="639" mass="69671">MSGKMVRNQGASEPAAIAFLVIIGLMISAAIGAVVVLWKAHLLSAHTPWARVPGALWSMRHLPIVWKPFLAGFFIAFAVCLIGIVSSLFTGQKLHGEARWARIGEVRKAKLLEDAGILLGRINGKFMRFGGTEHVLLEAPTRAGKGVGVVIPNLLQWPDSVVVLDVKQENWAATAGFRMTNLRQQTLLFNPLDAHGRTCRYNPLAYINRRDQVEVVNELQKISVMLFPLPLQGETFWAESARTAFLGVAAYVAATVDDGDDALPFTIGEIYRQFAAGDAQKRFPKIISQREREGKPLSGACVSALRDWIMASANTFTSTRQSVTAKINLWLNPYVDAATAVSDFDLREFRDKRISLYLGVSPDDLDRVAPIYGLLFQQLIDLNVRELPSGNKHQVRLLLLLDEFSRLGRASVIANGFSYVAGYGIRLLPVIQSGAQLENVYGPKVATEIESNCGVQMVMRPATNDDAKDISERLGTYTFRAKSRSFGMWGRGGGSVSESDQRRPLMLPQELMQLPEKDMIVLRLGIPPVYGKKIRYYTEKAMVALTKIPAPQMPNIRPDPTAPINSLRVIAAAEADDNGALGSAPPAHGPGPQSGGGGTAPTHHRLNQAAIAAAMAAPAGERTSKLFQHIVMVGEPKVA</sequence>
<comment type="subcellular location">
    <subcellularLocation>
        <location evidence="1">Cell membrane</location>
        <topology evidence="1">Multi-pass membrane protein</topology>
    </subcellularLocation>
</comment>
<reference evidence="9 10" key="1">
    <citation type="submission" date="2015-11" db="EMBL/GenBank/DDBJ databases">
        <title>A Two-component Flavoprotein Monooxygenase System MeaXY Responsible for para-Hydroxylation of 2-Methyl-6-ethylaniline and 2,6-Diethylaniline in Sphingobium baderi DE-13.</title>
        <authorList>
            <person name="Cheng M."/>
            <person name="Meng Q."/>
            <person name="Yang Y."/>
            <person name="Chu C."/>
            <person name="Yan X."/>
            <person name="He J."/>
            <person name="Li S."/>
        </authorList>
    </citation>
    <scope>NUCLEOTIDE SEQUENCE [LARGE SCALE GENOMIC DNA]</scope>
    <source>
        <strain evidence="9 10">DE-13</strain>
        <plasmid evidence="10">Plasmid pDE2</plasmid>
    </source>
</reference>
<dbReference type="AlphaFoldDB" id="A0A0S3F5Z7"/>
<feature type="region of interest" description="Disordered" evidence="7">
    <location>
        <begin position="578"/>
        <end position="603"/>
    </location>
</feature>
<geneLocation type="plasmid" evidence="9 10">
    <name>pDE2</name>
</geneLocation>
<keyword evidence="10" id="KW-1185">Reference proteome</keyword>
<evidence type="ECO:0000256" key="7">
    <source>
        <dbReference type="SAM" id="MobiDB-lite"/>
    </source>
</evidence>
<dbReference type="PANTHER" id="PTHR37937:SF1">
    <property type="entry name" value="CONJUGATIVE TRANSFER: DNA TRANSPORT"/>
    <property type="match status" value="1"/>
</dbReference>
<keyword evidence="5 8" id="KW-1133">Transmembrane helix</keyword>
<feature type="transmembrane region" description="Helical" evidence="8">
    <location>
        <begin position="15"/>
        <end position="38"/>
    </location>
</feature>
<evidence type="ECO:0000256" key="4">
    <source>
        <dbReference type="ARBA" id="ARBA00022692"/>
    </source>
</evidence>
<keyword evidence="9" id="KW-0614">Plasmid</keyword>
<dbReference type="KEGG" id="sbd:ATN00_21525"/>
<dbReference type="SUPFAM" id="SSF52540">
    <property type="entry name" value="P-loop containing nucleoside triphosphate hydrolases"/>
    <property type="match status" value="1"/>
</dbReference>
<keyword evidence="4 8" id="KW-0812">Transmembrane</keyword>
<feature type="transmembrane region" description="Helical" evidence="8">
    <location>
        <begin position="69"/>
        <end position="89"/>
    </location>
</feature>
<evidence type="ECO:0000313" key="9">
    <source>
        <dbReference type="EMBL" id="ALR23074.1"/>
    </source>
</evidence>
<name>A0A0S3F5Z7_9SPHN</name>
<dbReference type="EMBL" id="CP013266">
    <property type="protein sequence ID" value="ALR23074.1"/>
    <property type="molecule type" value="Genomic_DNA"/>
</dbReference>
<evidence type="ECO:0000256" key="8">
    <source>
        <dbReference type="SAM" id="Phobius"/>
    </source>
</evidence>
<proteinExistence type="inferred from homology"/>
<dbReference type="CDD" id="cd01127">
    <property type="entry name" value="TrwB_TraG_TraD_VirD4"/>
    <property type="match status" value="1"/>
</dbReference>
<dbReference type="GO" id="GO:0005886">
    <property type="term" value="C:plasma membrane"/>
    <property type="evidence" value="ECO:0007669"/>
    <property type="project" value="UniProtKB-SubCell"/>
</dbReference>
<dbReference type="Proteomes" id="UP000056968">
    <property type="component" value="Plasmid pDE2"/>
</dbReference>
<dbReference type="InterPro" id="IPR051539">
    <property type="entry name" value="T4SS-coupling_protein"/>
</dbReference>